<dbReference type="AlphaFoldDB" id="A0AAD2FZX0"/>
<feature type="compositionally biased region" description="Polar residues" evidence="1">
    <location>
        <begin position="76"/>
        <end position="91"/>
    </location>
</feature>
<protein>
    <submittedName>
        <fullName evidence="2">Uncharacterized protein</fullName>
    </submittedName>
</protein>
<feature type="compositionally biased region" description="Polar residues" evidence="1">
    <location>
        <begin position="1"/>
        <end position="35"/>
    </location>
</feature>
<feature type="region of interest" description="Disordered" evidence="1">
    <location>
        <begin position="70"/>
        <end position="91"/>
    </location>
</feature>
<accession>A0AAD2FZX0</accession>
<dbReference type="EMBL" id="CAKOGP040001980">
    <property type="protein sequence ID" value="CAJ1958600.1"/>
    <property type="molecule type" value="Genomic_DNA"/>
</dbReference>
<name>A0AAD2FZX0_9STRA</name>
<gene>
    <name evidence="2" type="ORF">CYCCA115_LOCUS17257</name>
</gene>
<organism evidence="2 3">
    <name type="scientific">Cylindrotheca closterium</name>
    <dbReference type="NCBI Taxonomy" id="2856"/>
    <lineage>
        <taxon>Eukaryota</taxon>
        <taxon>Sar</taxon>
        <taxon>Stramenopiles</taxon>
        <taxon>Ochrophyta</taxon>
        <taxon>Bacillariophyta</taxon>
        <taxon>Bacillariophyceae</taxon>
        <taxon>Bacillariophycidae</taxon>
        <taxon>Bacillariales</taxon>
        <taxon>Bacillariaceae</taxon>
        <taxon>Cylindrotheca</taxon>
    </lineage>
</organism>
<proteinExistence type="predicted"/>
<dbReference type="Proteomes" id="UP001295423">
    <property type="component" value="Unassembled WGS sequence"/>
</dbReference>
<keyword evidence="3" id="KW-1185">Reference proteome</keyword>
<feature type="region of interest" description="Disordered" evidence="1">
    <location>
        <begin position="1"/>
        <end position="53"/>
    </location>
</feature>
<reference evidence="2" key="1">
    <citation type="submission" date="2023-08" db="EMBL/GenBank/DDBJ databases">
        <authorList>
            <person name="Audoor S."/>
            <person name="Bilcke G."/>
        </authorList>
    </citation>
    <scope>NUCLEOTIDE SEQUENCE</scope>
</reference>
<sequence length="162" mass="18292">MNTEVMNTENPSMGVKPSNSRRPLQRLSVNNSPKMTSKKRVIDGNPTKPKQLMKPKLEVRSKKVSVLSERNAFRATETTGQSRNGPLDTSSKSISSIFVEKTFDEDVNDNWTLKRASPIYDSDDEDFIVMNCSPPKKQRTSNVTLDWGNRLPDENSGFNIKL</sequence>
<evidence type="ECO:0000313" key="2">
    <source>
        <dbReference type="EMBL" id="CAJ1958600.1"/>
    </source>
</evidence>
<evidence type="ECO:0000256" key="1">
    <source>
        <dbReference type="SAM" id="MobiDB-lite"/>
    </source>
</evidence>
<comment type="caution">
    <text evidence="2">The sequence shown here is derived from an EMBL/GenBank/DDBJ whole genome shotgun (WGS) entry which is preliminary data.</text>
</comment>
<evidence type="ECO:0000313" key="3">
    <source>
        <dbReference type="Proteomes" id="UP001295423"/>
    </source>
</evidence>